<dbReference type="Proteomes" id="UP001215598">
    <property type="component" value="Unassembled WGS sequence"/>
</dbReference>
<dbReference type="PROSITE" id="PS50865">
    <property type="entry name" value="ZF_MYND_2"/>
    <property type="match status" value="1"/>
</dbReference>
<evidence type="ECO:0000259" key="5">
    <source>
        <dbReference type="PROSITE" id="PS50865"/>
    </source>
</evidence>
<comment type="caution">
    <text evidence="6">The sequence shown here is derived from an EMBL/GenBank/DDBJ whole genome shotgun (WGS) entry which is preliminary data.</text>
</comment>
<proteinExistence type="predicted"/>
<gene>
    <name evidence="6" type="ORF">B0H16DRAFT_104757</name>
</gene>
<keyword evidence="1" id="KW-0479">Metal-binding</keyword>
<evidence type="ECO:0000256" key="1">
    <source>
        <dbReference type="ARBA" id="ARBA00022723"/>
    </source>
</evidence>
<dbReference type="Pfam" id="PF01753">
    <property type="entry name" value="zf-MYND"/>
    <property type="match status" value="1"/>
</dbReference>
<name>A0AAD7IAK2_9AGAR</name>
<evidence type="ECO:0000256" key="2">
    <source>
        <dbReference type="ARBA" id="ARBA00022771"/>
    </source>
</evidence>
<dbReference type="SUPFAM" id="SSF144232">
    <property type="entry name" value="HIT/MYND zinc finger-like"/>
    <property type="match status" value="1"/>
</dbReference>
<keyword evidence="2 4" id="KW-0863">Zinc-finger</keyword>
<organism evidence="6 7">
    <name type="scientific">Mycena metata</name>
    <dbReference type="NCBI Taxonomy" id="1033252"/>
    <lineage>
        <taxon>Eukaryota</taxon>
        <taxon>Fungi</taxon>
        <taxon>Dikarya</taxon>
        <taxon>Basidiomycota</taxon>
        <taxon>Agaricomycotina</taxon>
        <taxon>Agaricomycetes</taxon>
        <taxon>Agaricomycetidae</taxon>
        <taxon>Agaricales</taxon>
        <taxon>Marasmiineae</taxon>
        <taxon>Mycenaceae</taxon>
        <taxon>Mycena</taxon>
    </lineage>
</organism>
<keyword evidence="7" id="KW-1185">Reference proteome</keyword>
<dbReference type="InterPro" id="IPR002893">
    <property type="entry name" value="Znf_MYND"/>
</dbReference>
<protein>
    <recommendedName>
        <fullName evidence="5">MYND-type domain-containing protein</fullName>
    </recommendedName>
</protein>
<feature type="domain" description="MYND-type" evidence="5">
    <location>
        <begin position="8"/>
        <end position="44"/>
    </location>
</feature>
<evidence type="ECO:0000313" key="6">
    <source>
        <dbReference type="EMBL" id="KAJ7737539.1"/>
    </source>
</evidence>
<dbReference type="Gene3D" id="6.10.140.2220">
    <property type="match status" value="1"/>
</dbReference>
<reference evidence="6" key="1">
    <citation type="submission" date="2023-03" db="EMBL/GenBank/DDBJ databases">
        <title>Massive genome expansion in bonnet fungi (Mycena s.s.) driven by repeated elements and novel gene families across ecological guilds.</title>
        <authorList>
            <consortium name="Lawrence Berkeley National Laboratory"/>
            <person name="Harder C.B."/>
            <person name="Miyauchi S."/>
            <person name="Viragh M."/>
            <person name="Kuo A."/>
            <person name="Thoen E."/>
            <person name="Andreopoulos B."/>
            <person name="Lu D."/>
            <person name="Skrede I."/>
            <person name="Drula E."/>
            <person name="Henrissat B."/>
            <person name="Morin E."/>
            <person name="Kohler A."/>
            <person name="Barry K."/>
            <person name="LaButti K."/>
            <person name="Morin E."/>
            <person name="Salamov A."/>
            <person name="Lipzen A."/>
            <person name="Mereny Z."/>
            <person name="Hegedus B."/>
            <person name="Baldrian P."/>
            <person name="Stursova M."/>
            <person name="Weitz H."/>
            <person name="Taylor A."/>
            <person name="Grigoriev I.V."/>
            <person name="Nagy L.G."/>
            <person name="Martin F."/>
            <person name="Kauserud H."/>
        </authorList>
    </citation>
    <scope>NUCLEOTIDE SEQUENCE</scope>
    <source>
        <strain evidence="6">CBHHK182m</strain>
    </source>
</reference>
<dbReference type="GO" id="GO:0008270">
    <property type="term" value="F:zinc ion binding"/>
    <property type="evidence" value="ECO:0007669"/>
    <property type="project" value="UniProtKB-KW"/>
</dbReference>
<dbReference type="AlphaFoldDB" id="A0AAD7IAK2"/>
<sequence>MSTTEGTSCICSKPAANRCSACKIVSYCSAKCQRADWKTHKTQCKTASQGGATGSRVPQVGSSTQLSELVRIGAQYTIYDDCMALGLNPDLISGASGEEFYQDKDGAGNFWRLDAPVREHNGRQRLKCTTANLSAFGRHICLRLDANGLMSCSTPYST</sequence>
<keyword evidence="3" id="KW-0862">Zinc</keyword>
<dbReference type="EMBL" id="JARKIB010000116">
    <property type="protein sequence ID" value="KAJ7737539.1"/>
    <property type="molecule type" value="Genomic_DNA"/>
</dbReference>
<evidence type="ECO:0000256" key="3">
    <source>
        <dbReference type="ARBA" id="ARBA00022833"/>
    </source>
</evidence>
<accession>A0AAD7IAK2</accession>
<evidence type="ECO:0000313" key="7">
    <source>
        <dbReference type="Proteomes" id="UP001215598"/>
    </source>
</evidence>
<evidence type="ECO:0000256" key="4">
    <source>
        <dbReference type="PROSITE-ProRule" id="PRU00134"/>
    </source>
</evidence>